<dbReference type="PRINTS" id="PR01374">
    <property type="entry name" value="TONBPROTEIN"/>
</dbReference>
<evidence type="ECO:0000256" key="3">
    <source>
        <dbReference type="ARBA" id="ARBA00022448"/>
    </source>
</evidence>
<evidence type="ECO:0000259" key="11">
    <source>
        <dbReference type="PROSITE" id="PS52015"/>
    </source>
</evidence>
<dbReference type="GO" id="GO:0055085">
    <property type="term" value="P:transmembrane transport"/>
    <property type="evidence" value="ECO:0007669"/>
    <property type="project" value="InterPro"/>
</dbReference>
<sequence>MQPNPTTHLPVPGPAGLGGVPNALRPRPAPALQTAVPGRLGAAAFRDCGPARPGRPTAGDRWWPWLLASTLLHGLAAAAIALCAVVAGPAPEPPLTVIGHVDLGGLGDGGPAGGDGLAGGLDGAARETAEALPAEGAVPAPETVARNEPGPPVEPTPEPQPGPASRPGPAPAPAPRTPPPKPQAGLKARPKAPAARPQPPGPPPAQPGAAEADHVSATGTGSGARAGDGPGRGLSGEGPGKGLTAGAGPGGNGDGRGEGGLSVGEFGQGDGPRFRHRSPLRYPDGAKRAGQEGKVRLRLEIDAEGVLRNVSVLEHTGLEFVEEALRAIKASTYYPAMRQGRPEACHALLTIRFAQG</sequence>
<dbReference type="GO" id="GO:0015031">
    <property type="term" value="P:protein transport"/>
    <property type="evidence" value="ECO:0007669"/>
    <property type="project" value="UniProtKB-KW"/>
</dbReference>
<keyword evidence="7" id="KW-0653">Protein transport</keyword>
<dbReference type="PANTHER" id="PTHR33446">
    <property type="entry name" value="PROTEIN TONB-RELATED"/>
    <property type="match status" value="1"/>
</dbReference>
<organism evidence="12">
    <name type="scientific">Desulfovibrio sp. U5L</name>
    <dbReference type="NCBI Taxonomy" id="596152"/>
    <lineage>
        <taxon>Bacteria</taxon>
        <taxon>Pseudomonadati</taxon>
        <taxon>Thermodesulfobacteriota</taxon>
        <taxon>Desulfovibrionia</taxon>
        <taxon>Desulfovibrionales</taxon>
        <taxon>Desulfovibrionaceae</taxon>
        <taxon>Desulfovibrio</taxon>
    </lineage>
</organism>
<dbReference type="AlphaFoldDB" id="I2PYZ0"/>
<dbReference type="InterPro" id="IPR006260">
    <property type="entry name" value="TonB/TolA_C"/>
</dbReference>
<keyword evidence="6" id="KW-0812">Transmembrane</keyword>
<comment type="similarity">
    <text evidence="2">Belongs to the TonB family.</text>
</comment>
<name>I2PYZ0_9BACT</name>
<evidence type="ECO:0000256" key="2">
    <source>
        <dbReference type="ARBA" id="ARBA00006555"/>
    </source>
</evidence>
<dbReference type="Pfam" id="PF03544">
    <property type="entry name" value="TonB_C"/>
    <property type="match status" value="1"/>
</dbReference>
<dbReference type="EMBL" id="JH600068">
    <property type="protein sequence ID" value="EIG52746.1"/>
    <property type="molecule type" value="Genomic_DNA"/>
</dbReference>
<evidence type="ECO:0000256" key="9">
    <source>
        <dbReference type="ARBA" id="ARBA00023136"/>
    </source>
</evidence>
<dbReference type="InterPro" id="IPR003538">
    <property type="entry name" value="TonB"/>
</dbReference>
<gene>
    <name evidence="12" type="ORF">DesU5LDRAFT_1045</name>
</gene>
<reference evidence="12" key="1">
    <citation type="submission" date="2011-11" db="EMBL/GenBank/DDBJ databases">
        <title>Improved High-Quality Draft sequence of Desulfovibrio sp. U5L.</title>
        <authorList>
            <consortium name="US DOE Joint Genome Institute"/>
            <person name="Lucas S."/>
            <person name="Han J."/>
            <person name="Lapidus A."/>
            <person name="Cheng J.-F."/>
            <person name="Goodwin L."/>
            <person name="Pitluck S."/>
            <person name="Peters L."/>
            <person name="Ovchinnikova G."/>
            <person name="Held B."/>
            <person name="Detter J.C."/>
            <person name="Han C."/>
            <person name="Tapia R."/>
            <person name="Land M."/>
            <person name="Hauser L."/>
            <person name="Kyrpides N."/>
            <person name="Ivanova N."/>
            <person name="Pagani I."/>
            <person name="Gabster J."/>
            <person name="Walker C."/>
            <person name="Stolyar S."/>
            <person name="Stahl D."/>
            <person name="Arkin A."/>
            <person name="Dehal P."/>
            <person name="Hazen T."/>
            <person name="Woyke T."/>
        </authorList>
    </citation>
    <scope>NUCLEOTIDE SEQUENCE [LARGE SCALE GENOMIC DNA]</scope>
    <source>
        <strain evidence="12">U5L</strain>
    </source>
</reference>
<evidence type="ECO:0000256" key="4">
    <source>
        <dbReference type="ARBA" id="ARBA00022475"/>
    </source>
</evidence>
<dbReference type="OrthoDB" id="9810145at2"/>
<feature type="compositionally biased region" description="Pro residues" evidence="10">
    <location>
        <begin position="196"/>
        <end position="206"/>
    </location>
</feature>
<dbReference type="Gene3D" id="3.30.1150.10">
    <property type="match status" value="1"/>
</dbReference>
<keyword evidence="8" id="KW-1133">Transmembrane helix</keyword>
<dbReference type="InterPro" id="IPR037682">
    <property type="entry name" value="TonB_C"/>
</dbReference>
<dbReference type="GO" id="GO:0030288">
    <property type="term" value="C:outer membrane-bounded periplasmic space"/>
    <property type="evidence" value="ECO:0007669"/>
    <property type="project" value="InterPro"/>
</dbReference>
<proteinExistence type="inferred from homology"/>
<evidence type="ECO:0000256" key="1">
    <source>
        <dbReference type="ARBA" id="ARBA00004383"/>
    </source>
</evidence>
<keyword evidence="4" id="KW-1003">Cell membrane</keyword>
<feature type="region of interest" description="Disordered" evidence="10">
    <location>
        <begin position="1"/>
        <end position="26"/>
    </location>
</feature>
<evidence type="ECO:0000256" key="6">
    <source>
        <dbReference type="ARBA" id="ARBA00022692"/>
    </source>
</evidence>
<keyword evidence="3" id="KW-0813">Transport</keyword>
<evidence type="ECO:0000256" key="8">
    <source>
        <dbReference type="ARBA" id="ARBA00022989"/>
    </source>
</evidence>
<dbReference type="NCBIfam" id="TIGR01352">
    <property type="entry name" value="tonB_Cterm"/>
    <property type="match status" value="1"/>
</dbReference>
<dbReference type="SUPFAM" id="SSF74653">
    <property type="entry name" value="TolA/TonB C-terminal domain"/>
    <property type="match status" value="1"/>
</dbReference>
<feature type="region of interest" description="Disordered" evidence="10">
    <location>
        <begin position="129"/>
        <end position="289"/>
    </location>
</feature>
<dbReference type="HOGENOM" id="CLU_777853_0_0_7"/>
<keyword evidence="5" id="KW-0997">Cell inner membrane</keyword>
<evidence type="ECO:0000256" key="10">
    <source>
        <dbReference type="SAM" id="MobiDB-lite"/>
    </source>
</evidence>
<feature type="compositionally biased region" description="Pro residues" evidence="10">
    <location>
        <begin position="149"/>
        <end position="182"/>
    </location>
</feature>
<evidence type="ECO:0000256" key="5">
    <source>
        <dbReference type="ARBA" id="ARBA00022519"/>
    </source>
</evidence>
<keyword evidence="9" id="KW-0472">Membrane</keyword>
<feature type="domain" description="TonB C-terminal" evidence="11">
    <location>
        <begin position="267"/>
        <end position="356"/>
    </location>
</feature>
<dbReference type="InterPro" id="IPR051045">
    <property type="entry name" value="TonB-dependent_transducer"/>
</dbReference>
<accession>I2PYZ0</accession>
<comment type="subcellular location">
    <subcellularLocation>
        <location evidence="1">Cell inner membrane</location>
        <topology evidence="1">Single-pass membrane protein</topology>
        <orientation evidence="1">Periplasmic side</orientation>
    </subcellularLocation>
</comment>
<dbReference type="GO" id="GO:0005886">
    <property type="term" value="C:plasma membrane"/>
    <property type="evidence" value="ECO:0007669"/>
    <property type="project" value="UniProtKB-SubCell"/>
</dbReference>
<evidence type="ECO:0000256" key="7">
    <source>
        <dbReference type="ARBA" id="ARBA00022927"/>
    </source>
</evidence>
<dbReference type="GO" id="GO:0015891">
    <property type="term" value="P:siderophore transport"/>
    <property type="evidence" value="ECO:0007669"/>
    <property type="project" value="InterPro"/>
</dbReference>
<feature type="compositionally biased region" description="Gly residues" evidence="10">
    <location>
        <begin position="220"/>
        <end position="270"/>
    </location>
</feature>
<evidence type="ECO:0000313" key="12">
    <source>
        <dbReference type="EMBL" id="EIG52746.1"/>
    </source>
</evidence>
<dbReference type="STRING" id="596152.DesU5LDRAFT_1045"/>
<dbReference type="PROSITE" id="PS52015">
    <property type="entry name" value="TONB_CTD"/>
    <property type="match status" value="1"/>
</dbReference>
<protein>
    <submittedName>
        <fullName evidence="12">TonB family protein</fullName>
    </submittedName>
</protein>
<dbReference type="eggNOG" id="COG0810">
    <property type="taxonomic scope" value="Bacteria"/>
</dbReference>
<dbReference type="GO" id="GO:0031992">
    <property type="term" value="F:energy transducer activity"/>
    <property type="evidence" value="ECO:0007669"/>
    <property type="project" value="InterPro"/>
</dbReference>